<keyword evidence="1" id="KW-0472">Membrane</keyword>
<keyword evidence="1" id="KW-1133">Transmembrane helix</keyword>
<evidence type="ECO:0000256" key="1">
    <source>
        <dbReference type="SAM" id="Phobius"/>
    </source>
</evidence>
<evidence type="ECO:0000313" key="3">
    <source>
        <dbReference type="Proteomes" id="UP000310108"/>
    </source>
</evidence>
<evidence type="ECO:0000313" key="2">
    <source>
        <dbReference type="EMBL" id="TKW49193.1"/>
    </source>
</evidence>
<name>A0A4U6X2R3_9PEZI</name>
<protein>
    <submittedName>
        <fullName evidence="2">Uncharacterized protein</fullName>
    </submittedName>
</protein>
<accession>A0A4U6X2R3</accession>
<dbReference type="EMBL" id="PJEX01000598">
    <property type="protein sequence ID" value="TKW49193.1"/>
    <property type="molecule type" value="Genomic_DNA"/>
</dbReference>
<proteinExistence type="predicted"/>
<dbReference type="AlphaFoldDB" id="A0A4U6X2R3"/>
<sequence>MGGLLLAAHHLATVFRQLGCEWLSDRTDNVFALMLVSSLVSSVAAFTLRGFAYSLALLFDAMLSDDPQPVFSIMAFGKGVGDLAKGSITAGLLTKPVSWGYGVDRYESLVLLLGSSMLCPCWGLLSGL</sequence>
<organism evidence="2 3">
    <name type="scientific">Colletotrichum tanaceti</name>
    <dbReference type="NCBI Taxonomy" id="1306861"/>
    <lineage>
        <taxon>Eukaryota</taxon>
        <taxon>Fungi</taxon>
        <taxon>Dikarya</taxon>
        <taxon>Ascomycota</taxon>
        <taxon>Pezizomycotina</taxon>
        <taxon>Sordariomycetes</taxon>
        <taxon>Hypocreomycetidae</taxon>
        <taxon>Glomerellales</taxon>
        <taxon>Glomerellaceae</taxon>
        <taxon>Colletotrichum</taxon>
        <taxon>Colletotrichum destructivum species complex</taxon>
    </lineage>
</organism>
<keyword evidence="3" id="KW-1185">Reference proteome</keyword>
<comment type="caution">
    <text evidence="2">The sequence shown here is derived from an EMBL/GenBank/DDBJ whole genome shotgun (WGS) entry which is preliminary data.</text>
</comment>
<dbReference type="Proteomes" id="UP000310108">
    <property type="component" value="Unassembled WGS sequence"/>
</dbReference>
<keyword evidence="1" id="KW-0812">Transmembrane</keyword>
<reference evidence="2 3" key="1">
    <citation type="journal article" date="2019" name="PLoS ONE">
        <title>Comparative genome analysis indicates high evolutionary potential of pathogenicity genes in Colletotrichum tanaceti.</title>
        <authorList>
            <person name="Lelwala R.V."/>
            <person name="Korhonen P.K."/>
            <person name="Young N.D."/>
            <person name="Scott J.B."/>
            <person name="Ades P.A."/>
            <person name="Gasser R.B."/>
            <person name="Taylor P.W.J."/>
        </authorList>
    </citation>
    <scope>NUCLEOTIDE SEQUENCE [LARGE SCALE GENOMIC DNA]</scope>
    <source>
        <strain evidence="2">BRIP57314</strain>
    </source>
</reference>
<gene>
    <name evidence="2" type="ORF">CTA1_3232</name>
</gene>
<feature type="transmembrane region" description="Helical" evidence="1">
    <location>
        <begin position="30"/>
        <end position="52"/>
    </location>
</feature>